<feature type="transmembrane region" description="Helical" evidence="1">
    <location>
        <begin position="42"/>
        <end position="59"/>
    </location>
</feature>
<dbReference type="GO" id="GO:0005886">
    <property type="term" value="C:plasma membrane"/>
    <property type="evidence" value="ECO:0007669"/>
    <property type="project" value="TreeGrafter"/>
</dbReference>
<comment type="caution">
    <text evidence="3">The sequence shown here is derived from an EMBL/GenBank/DDBJ whole genome shotgun (WGS) entry which is preliminary data.</text>
</comment>
<sequence>MIYFLLGSCLGSFLCVVAQRLPLKQDFIFSRSCCDHCRKTLRFWELIPIISGLFLCFHCQRCGKRISFISWLVEIIYGGIFYFCCTQSSTFMQFIALVWLTAATLLSLTDYFYFLVEPKILYPLHLLLWGGMFYFHQPFYVSTFLLLVILGIFFWFSLRDSMGMGDWLLLAFWVPWLTLEQFSLLLFVASLSALVVFLGNYLFRKQPPQRLPFVPFLSLGLFVAYFL</sequence>
<feature type="transmembrane region" description="Helical" evidence="1">
    <location>
        <begin position="66"/>
        <end position="83"/>
    </location>
</feature>
<dbReference type="PANTHER" id="PTHR30487">
    <property type="entry name" value="TYPE 4 PREPILIN-LIKE PROTEINS LEADER PEPTIDE-PROCESSING ENZYME"/>
    <property type="match status" value="1"/>
</dbReference>
<dbReference type="PATRIC" id="fig|1139996.3.peg.8"/>
<dbReference type="OrthoDB" id="9789291at2"/>
<dbReference type="STRING" id="41997.RV16_GL001397"/>
<proteinExistence type="predicted"/>
<feature type="transmembrane region" description="Helical" evidence="1">
    <location>
        <begin position="95"/>
        <end position="116"/>
    </location>
</feature>
<dbReference type="RefSeq" id="WP_016173830.1">
    <property type="nucleotide sequence ID" value="NZ_KE136389.1"/>
</dbReference>
<protein>
    <recommendedName>
        <fullName evidence="2">Prepilin peptidase A24 N-terminal domain-containing protein</fullName>
    </recommendedName>
</protein>
<evidence type="ECO:0000313" key="3">
    <source>
        <dbReference type="EMBL" id="EOT30315.1"/>
    </source>
</evidence>
<accession>S0JP84</accession>
<dbReference type="Pfam" id="PF06750">
    <property type="entry name" value="A24_N_bact"/>
    <property type="match status" value="1"/>
</dbReference>
<keyword evidence="4" id="KW-1185">Reference proteome</keyword>
<dbReference type="PANTHER" id="PTHR30487:SF0">
    <property type="entry name" value="PREPILIN LEADER PEPTIDASE_N-METHYLTRANSFERASE-RELATED"/>
    <property type="match status" value="1"/>
</dbReference>
<reference evidence="3 4" key="1">
    <citation type="submission" date="2013-03" db="EMBL/GenBank/DDBJ databases">
        <title>The Genome Sequence of Enterococcus saccharolyticus ATCC_43076 (Illumina only assembly).</title>
        <authorList>
            <consortium name="The Broad Institute Genomics Platform"/>
            <consortium name="The Broad Institute Genome Sequencing Center for Infectious Disease"/>
            <person name="Earl A."/>
            <person name="Russ C."/>
            <person name="Gilmore M."/>
            <person name="Surin D."/>
            <person name="Walker B."/>
            <person name="Young S."/>
            <person name="Zeng Q."/>
            <person name="Gargeya S."/>
            <person name="Fitzgerald M."/>
            <person name="Haas B."/>
            <person name="Abouelleil A."/>
            <person name="Allen A.W."/>
            <person name="Alvarado L."/>
            <person name="Arachchi H.M."/>
            <person name="Berlin A.M."/>
            <person name="Chapman S.B."/>
            <person name="Gainer-Dewar J."/>
            <person name="Goldberg J."/>
            <person name="Griggs A."/>
            <person name="Gujja S."/>
            <person name="Hansen M."/>
            <person name="Howarth C."/>
            <person name="Imamovic A."/>
            <person name="Ireland A."/>
            <person name="Larimer J."/>
            <person name="McCowan C."/>
            <person name="Murphy C."/>
            <person name="Pearson M."/>
            <person name="Poon T.W."/>
            <person name="Priest M."/>
            <person name="Roberts A."/>
            <person name="Saif S."/>
            <person name="Shea T."/>
            <person name="Sisk P."/>
            <person name="Sykes S."/>
            <person name="Wortman J."/>
            <person name="Nusbaum C."/>
            <person name="Birren B."/>
        </authorList>
    </citation>
    <scope>NUCLEOTIDE SEQUENCE [LARGE SCALE GENOMIC DNA]</scope>
    <source>
        <strain evidence="3 4">ATCC 43076</strain>
    </source>
</reference>
<dbReference type="InterPro" id="IPR010627">
    <property type="entry name" value="Prepilin_pept_A24_N"/>
</dbReference>
<dbReference type="InterPro" id="IPR050882">
    <property type="entry name" value="Prepilin_peptidase/N-MTase"/>
</dbReference>
<gene>
    <name evidence="3" type="ORF">OMQ_00018</name>
</gene>
<feature type="transmembrane region" description="Helical" evidence="1">
    <location>
        <begin position="137"/>
        <end position="158"/>
    </location>
</feature>
<keyword evidence="1" id="KW-1133">Transmembrane helix</keyword>
<dbReference type="EMBL" id="AHYT01000001">
    <property type="protein sequence ID" value="EOT30315.1"/>
    <property type="molecule type" value="Genomic_DNA"/>
</dbReference>
<keyword evidence="1" id="KW-0472">Membrane</keyword>
<feature type="transmembrane region" description="Helical" evidence="1">
    <location>
        <begin position="182"/>
        <end position="203"/>
    </location>
</feature>
<dbReference type="GO" id="GO:0006465">
    <property type="term" value="P:signal peptide processing"/>
    <property type="evidence" value="ECO:0007669"/>
    <property type="project" value="TreeGrafter"/>
</dbReference>
<dbReference type="GO" id="GO:0004190">
    <property type="term" value="F:aspartic-type endopeptidase activity"/>
    <property type="evidence" value="ECO:0007669"/>
    <property type="project" value="TreeGrafter"/>
</dbReference>
<dbReference type="HOGENOM" id="CLU_057101_1_1_9"/>
<evidence type="ECO:0000256" key="1">
    <source>
        <dbReference type="SAM" id="Phobius"/>
    </source>
</evidence>
<evidence type="ECO:0000313" key="4">
    <source>
        <dbReference type="Proteomes" id="UP000014136"/>
    </source>
</evidence>
<feature type="domain" description="Prepilin peptidase A24 N-terminal" evidence="2">
    <location>
        <begin position="5"/>
        <end position="86"/>
    </location>
</feature>
<keyword evidence="1" id="KW-0812">Transmembrane</keyword>
<organism evidence="3 4">
    <name type="scientific">Enterococcus saccharolyticus subsp. saccharolyticus ATCC 43076</name>
    <dbReference type="NCBI Taxonomy" id="1139996"/>
    <lineage>
        <taxon>Bacteria</taxon>
        <taxon>Bacillati</taxon>
        <taxon>Bacillota</taxon>
        <taxon>Bacilli</taxon>
        <taxon>Lactobacillales</taxon>
        <taxon>Enterococcaceae</taxon>
        <taxon>Enterococcus</taxon>
    </lineage>
</organism>
<dbReference type="eggNOG" id="COG1989">
    <property type="taxonomic scope" value="Bacteria"/>
</dbReference>
<dbReference type="AlphaFoldDB" id="S0JP84"/>
<evidence type="ECO:0000259" key="2">
    <source>
        <dbReference type="Pfam" id="PF06750"/>
    </source>
</evidence>
<name>S0JP84_9ENTE</name>
<dbReference type="Proteomes" id="UP000014136">
    <property type="component" value="Unassembled WGS sequence"/>
</dbReference>